<name>A0A0F6YFU9_9BACT</name>
<dbReference type="OrthoDB" id="9804933at2"/>
<organism evidence="2 3">
    <name type="scientific">Sandaracinus amylolyticus</name>
    <dbReference type="NCBI Taxonomy" id="927083"/>
    <lineage>
        <taxon>Bacteria</taxon>
        <taxon>Pseudomonadati</taxon>
        <taxon>Myxococcota</taxon>
        <taxon>Polyangia</taxon>
        <taxon>Polyangiales</taxon>
        <taxon>Sandaracinaceae</taxon>
        <taxon>Sandaracinus</taxon>
    </lineage>
</organism>
<dbReference type="Pfam" id="PF01541">
    <property type="entry name" value="GIY-YIG"/>
    <property type="match status" value="1"/>
</dbReference>
<protein>
    <submittedName>
        <fullName evidence="2">Excinuclease ABC subunit C</fullName>
    </submittedName>
</protein>
<dbReference type="InterPro" id="IPR047296">
    <property type="entry name" value="GIY-YIG_UvrC_Cho"/>
</dbReference>
<dbReference type="InterPro" id="IPR035901">
    <property type="entry name" value="GIY-YIG_endonuc_sf"/>
</dbReference>
<dbReference type="PROSITE" id="PS50164">
    <property type="entry name" value="GIY_YIG"/>
    <property type="match status" value="1"/>
</dbReference>
<dbReference type="SMART" id="SM00465">
    <property type="entry name" value="GIYc"/>
    <property type="match status" value="1"/>
</dbReference>
<dbReference type="STRING" id="927083.DB32_000287"/>
<proteinExistence type="predicted"/>
<evidence type="ECO:0000259" key="1">
    <source>
        <dbReference type="PROSITE" id="PS50164"/>
    </source>
</evidence>
<feature type="domain" description="GIY-YIG" evidence="1">
    <location>
        <begin position="25"/>
        <end position="105"/>
    </location>
</feature>
<dbReference type="GO" id="GO:0009380">
    <property type="term" value="C:excinuclease repair complex"/>
    <property type="evidence" value="ECO:0007669"/>
    <property type="project" value="TreeGrafter"/>
</dbReference>
<dbReference type="PANTHER" id="PTHR30562">
    <property type="entry name" value="UVRC/OXIDOREDUCTASE"/>
    <property type="match status" value="1"/>
</dbReference>
<dbReference type="SUPFAM" id="SSF82771">
    <property type="entry name" value="GIY-YIG endonuclease"/>
    <property type="match status" value="1"/>
</dbReference>
<evidence type="ECO:0000313" key="2">
    <source>
        <dbReference type="EMBL" id="AKF03138.1"/>
    </source>
</evidence>
<sequence>MRYAVAVTRAFDRRLGDDFLATVPRSPGVYRVLDAAGTVVYVGKAINLRRRLSQYRNATRRKRHRKMRAIVESAARVEFEPCETELDAELRETALIQSLTPKWNVVGAFSFLYPSIGLGAPEPRHALFAFSTTPSERPELDWHGAYRSRDITGGAFFALMRLLALIGHREKTPRRPKGTRTWTFEVRRLPSSWRDDWSAFLRGESRAALSSLAIALLDKPRARRDAGTVQEDLSALDRFYRFEAQKLASARHLVGDARWPIPQIDRDALFIRARALRSAASGHSHG</sequence>
<keyword evidence="3" id="KW-1185">Reference proteome</keyword>
<dbReference type="PANTHER" id="PTHR30562:SF1">
    <property type="entry name" value="UVRABC SYSTEM PROTEIN C"/>
    <property type="match status" value="1"/>
</dbReference>
<dbReference type="EMBL" id="CP011125">
    <property type="protein sequence ID" value="AKF03138.1"/>
    <property type="molecule type" value="Genomic_DNA"/>
</dbReference>
<accession>A0A0F6YFU9</accession>
<dbReference type="CDD" id="cd10434">
    <property type="entry name" value="GIY-YIG_UvrC_Cho"/>
    <property type="match status" value="1"/>
</dbReference>
<dbReference type="InterPro" id="IPR050066">
    <property type="entry name" value="UvrABC_protein_C"/>
</dbReference>
<dbReference type="GO" id="GO:0006289">
    <property type="term" value="P:nucleotide-excision repair"/>
    <property type="evidence" value="ECO:0007669"/>
    <property type="project" value="InterPro"/>
</dbReference>
<dbReference type="Gene3D" id="3.40.1440.10">
    <property type="entry name" value="GIY-YIG endonuclease"/>
    <property type="match status" value="1"/>
</dbReference>
<dbReference type="Proteomes" id="UP000034883">
    <property type="component" value="Chromosome"/>
</dbReference>
<dbReference type="InterPro" id="IPR000305">
    <property type="entry name" value="GIY-YIG_endonuc"/>
</dbReference>
<evidence type="ECO:0000313" key="3">
    <source>
        <dbReference type="Proteomes" id="UP000034883"/>
    </source>
</evidence>
<gene>
    <name evidence="2" type="ORF">DB32_000287</name>
</gene>
<dbReference type="KEGG" id="samy:DB32_000287"/>
<reference evidence="2 3" key="1">
    <citation type="submission" date="2015-03" db="EMBL/GenBank/DDBJ databases">
        <title>Genome assembly of Sandaracinus amylolyticus DSM 53668.</title>
        <authorList>
            <person name="Sharma G."/>
            <person name="Subramanian S."/>
        </authorList>
    </citation>
    <scope>NUCLEOTIDE SEQUENCE [LARGE SCALE GENOMIC DNA]</scope>
    <source>
        <strain evidence="2 3">DSM 53668</strain>
    </source>
</reference>
<dbReference type="AlphaFoldDB" id="A0A0F6YFU9"/>